<dbReference type="Pfam" id="PF17900">
    <property type="entry name" value="Peptidase_M1_N"/>
    <property type="match status" value="1"/>
</dbReference>
<dbReference type="InterPro" id="IPR001930">
    <property type="entry name" value="Peptidase_M1"/>
</dbReference>
<dbReference type="GO" id="GO:0070006">
    <property type="term" value="F:metalloaminopeptidase activity"/>
    <property type="evidence" value="ECO:0007669"/>
    <property type="project" value="TreeGrafter"/>
</dbReference>
<protein>
    <recommendedName>
        <fullName evidence="5">Aminopeptidase N</fullName>
        <ecNumber evidence="4">3.4.11.2</ecNumber>
    </recommendedName>
</protein>
<keyword evidence="6 15" id="KW-0031">Aminopeptidase</keyword>
<evidence type="ECO:0000313" key="16">
    <source>
        <dbReference type="Proteomes" id="UP000186917"/>
    </source>
</evidence>
<comment type="cofactor">
    <cofactor evidence="2">
        <name>Zn(2+)</name>
        <dbReference type="ChEBI" id="CHEBI:29105"/>
    </cofactor>
</comment>
<dbReference type="KEGG" id="fln:FLA_4366"/>
<name>A0A173MLH3_9BACT</name>
<feature type="chain" id="PRO_5030023132" description="Aminopeptidase N" evidence="12">
    <location>
        <begin position="22"/>
        <end position="850"/>
    </location>
</feature>
<evidence type="ECO:0000256" key="8">
    <source>
        <dbReference type="ARBA" id="ARBA00022723"/>
    </source>
</evidence>
<feature type="signal peptide" evidence="12">
    <location>
        <begin position="1"/>
        <end position="21"/>
    </location>
</feature>
<feature type="domain" description="Peptidase M1 membrane alanine aminopeptidase" evidence="13">
    <location>
        <begin position="249"/>
        <end position="456"/>
    </location>
</feature>
<dbReference type="Gene3D" id="1.10.390.10">
    <property type="entry name" value="Neutral Protease Domain 2"/>
    <property type="match status" value="1"/>
</dbReference>
<comment type="similarity">
    <text evidence="3">Belongs to the peptidase M1 family.</text>
</comment>
<evidence type="ECO:0000256" key="7">
    <source>
        <dbReference type="ARBA" id="ARBA00022670"/>
    </source>
</evidence>
<dbReference type="OrthoDB" id="100605at2"/>
<dbReference type="InterPro" id="IPR045357">
    <property type="entry name" value="Aminopeptidase_N-like_N"/>
</dbReference>
<dbReference type="Proteomes" id="UP000186917">
    <property type="component" value="Unassembled WGS sequence"/>
</dbReference>
<dbReference type="GO" id="GO:0016020">
    <property type="term" value="C:membrane"/>
    <property type="evidence" value="ECO:0007669"/>
    <property type="project" value="TreeGrafter"/>
</dbReference>
<dbReference type="GO" id="GO:0016285">
    <property type="term" value="F:alanyl aminopeptidase activity"/>
    <property type="evidence" value="ECO:0007669"/>
    <property type="project" value="UniProtKB-EC"/>
</dbReference>
<dbReference type="GO" id="GO:0043171">
    <property type="term" value="P:peptide catabolic process"/>
    <property type="evidence" value="ECO:0007669"/>
    <property type="project" value="TreeGrafter"/>
</dbReference>
<dbReference type="InterPro" id="IPR050344">
    <property type="entry name" value="Peptidase_M1_aminopeptidases"/>
</dbReference>
<evidence type="ECO:0000259" key="13">
    <source>
        <dbReference type="Pfam" id="PF01433"/>
    </source>
</evidence>
<keyword evidence="9" id="KW-0378">Hydrolase</keyword>
<organism evidence="15 16">
    <name type="scientific">Filimonas lacunae</name>
    <dbReference type="NCBI Taxonomy" id="477680"/>
    <lineage>
        <taxon>Bacteria</taxon>
        <taxon>Pseudomonadati</taxon>
        <taxon>Bacteroidota</taxon>
        <taxon>Chitinophagia</taxon>
        <taxon>Chitinophagales</taxon>
        <taxon>Chitinophagaceae</taxon>
        <taxon>Filimonas</taxon>
    </lineage>
</organism>
<dbReference type="EMBL" id="FTOR01000012">
    <property type="protein sequence ID" value="SIT33382.1"/>
    <property type="molecule type" value="Genomic_DNA"/>
</dbReference>
<accession>A0A173MLH3</accession>
<keyword evidence="7" id="KW-0645">Protease</keyword>
<dbReference type="SUPFAM" id="SSF63737">
    <property type="entry name" value="Leukotriene A4 hydrolase N-terminal domain"/>
    <property type="match status" value="1"/>
</dbReference>
<evidence type="ECO:0000256" key="11">
    <source>
        <dbReference type="ARBA" id="ARBA00023049"/>
    </source>
</evidence>
<keyword evidence="8" id="KW-0479">Metal-binding</keyword>
<evidence type="ECO:0000313" key="15">
    <source>
        <dbReference type="EMBL" id="SIT33382.1"/>
    </source>
</evidence>
<dbReference type="EC" id="3.4.11.2" evidence="4"/>
<dbReference type="GO" id="GO:0008270">
    <property type="term" value="F:zinc ion binding"/>
    <property type="evidence" value="ECO:0007669"/>
    <property type="project" value="InterPro"/>
</dbReference>
<dbReference type="Gene3D" id="2.60.40.1730">
    <property type="entry name" value="tricorn interacting facor f3 domain"/>
    <property type="match status" value="1"/>
</dbReference>
<keyword evidence="10" id="KW-0862">Zinc</keyword>
<dbReference type="RefSeq" id="WP_076382203.1">
    <property type="nucleotide sequence ID" value="NZ_AP017422.1"/>
</dbReference>
<dbReference type="GO" id="GO:0042277">
    <property type="term" value="F:peptide binding"/>
    <property type="evidence" value="ECO:0007669"/>
    <property type="project" value="TreeGrafter"/>
</dbReference>
<dbReference type="PRINTS" id="PR00756">
    <property type="entry name" value="ALADIPTASE"/>
</dbReference>
<evidence type="ECO:0000256" key="5">
    <source>
        <dbReference type="ARBA" id="ARBA00015611"/>
    </source>
</evidence>
<evidence type="ECO:0000256" key="3">
    <source>
        <dbReference type="ARBA" id="ARBA00010136"/>
    </source>
</evidence>
<dbReference type="PANTHER" id="PTHR11533">
    <property type="entry name" value="PROTEASE M1 ZINC METALLOPROTEASE"/>
    <property type="match status" value="1"/>
</dbReference>
<dbReference type="InterPro" id="IPR042097">
    <property type="entry name" value="Aminopeptidase_N-like_N_sf"/>
</dbReference>
<evidence type="ECO:0000256" key="6">
    <source>
        <dbReference type="ARBA" id="ARBA00022438"/>
    </source>
</evidence>
<evidence type="ECO:0000256" key="2">
    <source>
        <dbReference type="ARBA" id="ARBA00001947"/>
    </source>
</evidence>
<dbReference type="GO" id="GO:0006508">
    <property type="term" value="P:proteolysis"/>
    <property type="evidence" value="ECO:0007669"/>
    <property type="project" value="UniProtKB-KW"/>
</dbReference>
<keyword evidence="11" id="KW-0482">Metalloprotease</keyword>
<evidence type="ECO:0000256" key="10">
    <source>
        <dbReference type="ARBA" id="ARBA00022833"/>
    </source>
</evidence>
<dbReference type="PANTHER" id="PTHR11533:SF174">
    <property type="entry name" value="PUROMYCIN-SENSITIVE AMINOPEPTIDASE-RELATED"/>
    <property type="match status" value="1"/>
</dbReference>
<dbReference type="STRING" id="477680.SAMN05421788_112138"/>
<keyword evidence="16" id="KW-1185">Reference proteome</keyword>
<feature type="domain" description="Aminopeptidase N-like N-terminal" evidence="14">
    <location>
        <begin position="136"/>
        <end position="205"/>
    </location>
</feature>
<comment type="catalytic activity">
    <reaction evidence="1">
        <text>Release of an N-terminal amino acid, Xaa-|-Yaa- from a peptide, amide or arylamide. Xaa is preferably Ala, but may be most amino acids including Pro (slow action). When a terminal hydrophobic residue is followed by a prolyl residue, the two may be released as an intact Xaa-Pro dipeptide.</text>
        <dbReference type="EC" id="3.4.11.2"/>
    </reaction>
</comment>
<evidence type="ECO:0000256" key="4">
    <source>
        <dbReference type="ARBA" id="ARBA00012564"/>
    </source>
</evidence>
<proteinExistence type="inferred from homology"/>
<dbReference type="GO" id="GO:0005615">
    <property type="term" value="C:extracellular space"/>
    <property type="evidence" value="ECO:0007669"/>
    <property type="project" value="TreeGrafter"/>
</dbReference>
<evidence type="ECO:0000259" key="14">
    <source>
        <dbReference type="Pfam" id="PF17900"/>
    </source>
</evidence>
<dbReference type="InterPro" id="IPR027268">
    <property type="entry name" value="Peptidase_M4/M1_CTD_sf"/>
</dbReference>
<sequence length="850" mass="96700">MKYVKHIWAAFLFPLFTNAQSLPVTTGVPLPLADYRSKNIKQVEYALDLNVTGAPTTPIPATETIRFKLLGNSQPLQIDFKAPPDAISKLLVNGKTVKPDIRNEHLVIPMQWLRTGSNTVQIQFIAGSTSLNRNADYLYTLLVPEKARSVFPCFDQPNIKAVFQLTLQLPLAWQAIANGPLQDSVINANSKTYHFQPSDTISTYLFAFVAGNFAQTEVTSGNRTIHGLYRETDSAKLSASLHSLFAIQYDALTFMETYTGIPYPFKKFDFAAIPDFQFGGMEHPGAIEYKASTLFLEESATRDQLNARSNLLSHETAHMWFGDLVTMRWFNDVWMKEVFANFMADKIGNLTVSNNNFDLKFLTDHYPAAYNTDRTQGTHPIRQQLDNLKDAGSMYGNIIYHKAPIMMRQLELLMGEDSLREGLREYLRTYANRNASWPDLINILDKHCTANLQAWNKVWVNESSRPVFDYTMDTTGGIIQHFVLTQHAEDGSKKIWPQFFAIALVYEDHTEEITVSTDSAIMRLSQLSGRPVPQALVFNANGQGYGVFPATLASNTPVYNLFTPLMRASFYLNCYENALSGKGITPLQLIQLYHKGFTQEREELNLTLLLDQFSSVFWRFLSQQQRTDLAPALEIALWDAMNRNSYPNQQKLLLKAYSNIALTKGAQDTLFHIWQKKQPPLQVKLYEDDYQNLAATLAIRNYPGYDTVLLAQLQRIENADRKLRWQFLLPALSNDTAQRSQFFTSLQQRSNRSKEAWVGTALSYLHHPLRTSQAISYLPQSLHMLEEIQQTGDIFFPQNWLGATLGYYQTTAAGNIVRNFLKTHPGYNPKLRDKILQAADNIFRAEKLVK</sequence>
<keyword evidence="12" id="KW-0732">Signal</keyword>
<dbReference type="GO" id="GO:0005737">
    <property type="term" value="C:cytoplasm"/>
    <property type="evidence" value="ECO:0007669"/>
    <property type="project" value="TreeGrafter"/>
</dbReference>
<dbReference type="Pfam" id="PF01433">
    <property type="entry name" value="Peptidase_M1"/>
    <property type="match status" value="1"/>
</dbReference>
<dbReference type="CDD" id="cd09602">
    <property type="entry name" value="M1_APN"/>
    <property type="match status" value="1"/>
</dbReference>
<dbReference type="AlphaFoldDB" id="A0A173MLH3"/>
<dbReference type="InterPro" id="IPR014782">
    <property type="entry name" value="Peptidase_M1_dom"/>
</dbReference>
<dbReference type="SUPFAM" id="SSF55486">
    <property type="entry name" value="Metalloproteases ('zincins'), catalytic domain"/>
    <property type="match status" value="1"/>
</dbReference>
<evidence type="ECO:0000256" key="1">
    <source>
        <dbReference type="ARBA" id="ARBA00000098"/>
    </source>
</evidence>
<evidence type="ECO:0000256" key="9">
    <source>
        <dbReference type="ARBA" id="ARBA00022801"/>
    </source>
</evidence>
<evidence type="ECO:0000256" key="12">
    <source>
        <dbReference type="SAM" id="SignalP"/>
    </source>
</evidence>
<gene>
    <name evidence="15" type="ORF">SAMN05421788_112138</name>
</gene>
<reference evidence="16" key="1">
    <citation type="submission" date="2017-01" db="EMBL/GenBank/DDBJ databases">
        <authorList>
            <person name="Varghese N."/>
            <person name="Submissions S."/>
        </authorList>
    </citation>
    <scope>NUCLEOTIDE SEQUENCE [LARGE SCALE GENOMIC DNA]</scope>
    <source>
        <strain evidence="16">DSM 21054</strain>
    </source>
</reference>